<dbReference type="InterPro" id="IPR005467">
    <property type="entry name" value="His_kinase_dom"/>
</dbReference>
<comment type="subcellular location">
    <subcellularLocation>
        <location evidence="2">Cell membrane</location>
        <topology evidence="2">Multi-pass membrane protein</topology>
    </subcellularLocation>
</comment>
<dbReference type="Pfam" id="PF02518">
    <property type="entry name" value="HATPase_c"/>
    <property type="match status" value="1"/>
</dbReference>
<comment type="catalytic activity">
    <reaction evidence="1">
        <text>ATP + protein L-histidine = ADP + protein N-phospho-L-histidine.</text>
        <dbReference type="EC" id="2.7.13.3"/>
    </reaction>
</comment>
<gene>
    <name evidence="15" type="ORF">H7B67_19555</name>
</gene>
<evidence type="ECO:0000256" key="4">
    <source>
        <dbReference type="ARBA" id="ARBA00022475"/>
    </source>
</evidence>
<evidence type="ECO:0000256" key="5">
    <source>
        <dbReference type="ARBA" id="ARBA00022553"/>
    </source>
</evidence>
<keyword evidence="12" id="KW-0812">Transmembrane</keyword>
<dbReference type="RefSeq" id="WP_185121539.1">
    <property type="nucleotide sequence ID" value="NZ_JACJVQ010000017.1"/>
</dbReference>
<keyword evidence="5" id="KW-0597">Phosphoprotein</keyword>
<keyword evidence="7" id="KW-0547">Nucleotide-binding</keyword>
<keyword evidence="12" id="KW-1133">Transmembrane helix</keyword>
<evidence type="ECO:0000256" key="11">
    <source>
        <dbReference type="ARBA" id="ARBA00023136"/>
    </source>
</evidence>
<feature type="transmembrane region" description="Helical" evidence="12">
    <location>
        <begin position="290"/>
        <end position="311"/>
    </location>
</feature>
<evidence type="ECO:0000256" key="1">
    <source>
        <dbReference type="ARBA" id="ARBA00000085"/>
    </source>
</evidence>
<dbReference type="Proteomes" id="UP000535838">
    <property type="component" value="Unassembled WGS sequence"/>
</dbReference>
<dbReference type="GO" id="GO:0005524">
    <property type="term" value="F:ATP binding"/>
    <property type="evidence" value="ECO:0007669"/>
    <property type="project" value="UniProtKB-KW"/>
</dbReference>
<keyword evidence="6" id="KW-0808">Transferase</keyword>
<dbReference type="SMART" id="SM00387">
    <property type="entry name" value="HATPase_c"/>
    <property type="match status" value="1"/>
</dbReference>
<dbReference type="AlphaFoldDB" id="A0A841T0D2"/>
<evidence type="ECO:0000256" key="8">
    <source>
        <dbReference type="ARBA" id="ARBA00022777"/>
    </source>
</evidence>
<evidence type="ECO:0000256" key="7">
    <source>
        <dbReference type="ARBA" id="ARBA00022741"/>
    </source>
</evidence>
<evidence type="ECO:0000313" key="15">
    <source>
        <dbReference type="EMBL" id="MBB6636326.1"/>
    </source>
</evidence>
<evidence type="ECO:0000259" key="13">
    <source>
        <dbReference type="PROSITE" id="PS50109"/>
    </source>
</evidence>
<comment type="caution">
    <text evidence="15">The sequence shown here is derived from an EMBL/GenBank/DDBJ whole genome shotgun (WGS) entry which is preliminary data.</text>
</comment>
<dbReference type="InterPro" id="IPR010559">
    <property type="entry name" value="Sig_transdc_His_kin_internal"/>
</dbReference>
<feature type="domain" description="HAMP" evidence="14">
    <location>
        <begin position="312"/>
        <end position="364"/>
    </location>
</feature>
<evidence type="ECO:0000256" key="12">
    <source>
        <dbReference type="SAM" id="Phobius"/>
    </source>
</evidence>
<feature type="domain" description="Histidine kinase" evidence="13">
    <location>
        <begin position="471"/>
        <end position="591"/>
    </location>
</feature>
<keyword evidence="8 15" id="KW-0418">Kinase</keyword>
<keyword evidence="9" id="KW-0067">ATP-binding</keyword>
<organism evidence="15 16">
    <name type="scientific">Cohnella thailandensis</name>
    <dbReference type="NCBI Taxonomy" id="557557"/>
    <lineage>
        <taxon>Bacteria</taxon>
        <taxon>Bacillati</taxon>
        <taxon>Bacillota</taxon>
        <taxon>Bacilli</taxon>
        <taxon>Bacillales</taxon>
        <taxon>Paenibacillaceae</taxon>
        <taxon>Cohnella</taxon>
    </lineage>
</organism>
<dbReference type="Pfam" id="PF00672">
    <property type="entry name" value="HAMP"/>
    <property type="match status" value="1"/>
</dbReference>
<dbReference type="InterPro" id="IPR050640">
    <property type="entry name" value="Bact_2-comp_sensor_kinase"/>
</dbReference>
<keyword evidence="11 12" id="KW-0472">Membrane</keyword>
<sequence length="604" mass="67816">MRIGPIAVRRMFSQNIQFRLTCYFLILLLPLAAAGMYAVEQSKSILYDQAVERSQLALSSTMDSLDLTLLNVEQLSTIIATDKTVIELLESTGEKTTPASILGFAQILKQLSNIKLSNQFVQKISVYHEASNTMLTTGYGARQPDAEERKWLTDTLSRIGSGILYESGRIGTRGTESGGQSIRNDSLSLVRSMDLYNQRRQPNALIISLDQSELRATLKSLLPSANAYVSLYGQDGGLIVGEGSGETARAAALGGSKLLTVTIRSNYSNWQMTIAQPKSEVFRRTESFQWYLYLIAGLSILLAFIISWTVYKGIAAPVKKLMKGMKLVGAGKLDVRIDYKRADELGFLTETFNQMTLNQKRLIEDHYEQQLHLAQTELKFLQSQINPHFLYNTLDSIYWTSKNYEADEIGEMVLNLSKFFRLSLNKGKDVITVRESIEHLNYYVRIQQLKSLDSFEVEYRIEPDAAEVPVLKLLLQPLVENAILHGLEGCSEGGRLAIGGRADGEFLELSVSDNGKGMPPERIAYVQSELKELRRRHIRLLSLHSEETNDLFGLRNVMTRVRLCYGEAADLTIDSREGEGTKAVLRLPLARCRGEISIRREEEA</sequence>
<dbReference type="GO" id="GO:0000155">
    <property type="term" value="F:phosphorelay sensor kinase activity"/>
    <property type="evidence" value="ECO:0007669"/>
    <property type="project" value="InterPro"/>
</dbReference>
<reference evidence="15 16" key="1">
    <citation type="submission" date="2020-08" db="EMBL/GenBank/DDBJ databases">
        <title>Cohnella phylogeny.</title>
        <authorList>
            <person name="Dunlap C."/>
        </authorList>
    </citation>
    <scope>NUCLEOTIDE SEQUENCE [LARGE SCALE GENOMIC DNA]</scope>
    <source>
        <strain evidence="15 16">DSM 25241</strain>
    </source>
</reference>
<name>A0A841T0D2_9BACL</name>
<evidence type="ECO:0000256" key="3">
    <source>
        <dbReference type="ARBA" id="ARBA00012438"/>
    </source>
</evidence>
<dbReference type="Gene3D" id="3.30.565.10">
    <property type="entry name" value="Histidine kinase-like ATPase, C-terminal domain"/>
    <property type="match status" value="1"/>
</dbReference>
<dbReference type="GO" id="GO:0005886">
    <property type="term" value="C:plasma membrane"/>
    <property type="evidence" value="ECO:0007669"/>
    <property type="project" value="UniProtKB-SubCell"/>
</dbReference>
<dbReference type="InterPro" id="IPR003594">
    <property type="entry name" value="HATPase_dom"/>
</dbReference>
<dbReference type="PROSITE" id="PS50885">
    <property type="entry name" value="HAMP"/>
    <property type="match status" value="1"/>
</dbReference>
<keyword evidence="16" id="KW-1185">Reference proteome</keyword>
<accession>A0A841T0D2</accession>
<dbReference type="SUPFAM" id="SSF55874">
    <property type="entry name" value="ATPase domain of HSP90 chaperone/DNA topoisomerase II/histidine kinase"/>
    <property type="match status" value="1"/>
</dbReference>
<evidence type="ECO:0000259" key="14">
    <source>
        <dbReference type="PROSITE" id="PS50885"/>
    </source>
</evidence>
<proteinExistence type="predicted"/>
<dbReference type="PANTHER" id="PTHR34220">
    <property type="entry name" value="SENSOR HISTIDINE KINASE YPDA"/>
    <property type="match status" value="1"/>
</dbReference>
<evidence type="ECO:0000313" key="16">
    <source>
        <dbReference type="Proteomes" id="UP000535838"/>
    </source>
</evidence>
<dbReference type="SUPFAM" id="SSF158472">
    <property type="entry name" value="HAMP domain-like"/>
    <property type="match status" value="1"/>
</dbReference>
<keyword evidence="4" id="KW-1003">Cell membrane</keyword>
<dbReference type="CDD" id="cd06225">
    <property type="entry name" value="HAMP"/>
    <property type="match status" value="1"/>
</dbReference>
<dbReference type="EMBL" id="JACJVQ010000017">
    <property type="protein sequence ID" value="MBB6636326.1"/>
    <property type="molecule type" value="Genomic_DNA"/>
</dbReference>
<dbReference type="Gene3D" id="6.10.340.10">
    <property type="match status" value="1"/>
</dbReference>
<dbReference type="PROSITE" id="PS50109">
    <property type="entry name" value="HIS_KIN"/>
    <property type="match status" value="1"/>
</dbReference>
<evidence type="ECO:0000256" key="6">
    <source>
        <dbReference type="ARBA" id="ARBA00022679"/>
    </source>
</evidence>
<dbReference type="PANTHER" id="PTHR34220:SF7">
    <property type="entry name" value="SENSOR HISTIDINE KINASE YPDA"/>
    <property type="match status" value="1"/>
</dbReference>
<dbReference type="InterPro" id="IPR036890">
    <property type="entry name" value="HATPase_C_sf"/>
</dbReference>
<feature type="transmembrane region" description="Helical" evidence="12">
    <location>
        <begin position="20"/>
        <end position="39"/>
    </location>
</feature>
<dbReference type="Pfam" id="PF06580">
    <property type="entry name" value="His_kinase"/>
    <property type="match status" value="1"/>
</dbReference>
<evidence type="ECO:0000256" key="2">
    <source>
        <dbReference type="ARBA" id="ARBA00004651"/>
    </source>
</evidence>
<keyword evidence="10" id="KW-0902">Two-component regulatory system</keyword>
<protein>
    <recommendedName>
        <fullName evidence="3">histidine kinase</fullName>
        <ecNumber evidence="3">2.7.13.3</ecNumber>
    </recommendedName>
</protein>
<dbReference type="SMART" id="SM00304">
    <property type="entry name" value="HAMP"/>
    <property type="match status" value="1"/>
</dbReference>
<evidence type="ECO:0000256" key="10">
    <source>
        <dbReference type="ARBA" id="ARBA00023012"/>
    </source>
</evidence>
<dbReference type="InterPro" id="IPR003660">
    <property type="entry name" value="HAMP_dom"/>
</dbReference>
<evidence type="ECO:0000256" key="9">
    <source>
        <dbReference type="ARBA" id="ARBA00022840"/>
    </source>
</evidence>
<dbReference type="EC" id="2.7.13.3" evidence="3"/>